<sequence>QKDLVEIPDQQDSLAAEVKHEHRVETHVSNTATDTDSTKTLISQCKEQETTTTTPTCVEVGTDCSNIESEQKTDEGGETQTILQDVKKEEEEEKDKEEDPLSSSGGSSDLTGLGVAASVKQEAKPPLKEVSLYDGGDSDQKFRGELSCWQLVCDTLSDWTDLASQLEADAESTAGGAGLRGRLGKTRALCNIIKNDFLPEMPMIMADKEQAREKRQREMMPRRSSYRLELKKMEDEEK</sequence>
<feature type="non-terminal residue" evidence="2">
    <location>
        <position position="238"/>
    </location>
</feature>
<comment type="caution">
    <text evidence="2">The sequence shown here is derived from an EMBL/GenBank/DDBJ whole genome shotgun (WGS) entry which is preliminary data.</text>
</comment>
<organism evidence="2 3">
    <name type="scientific">Elysia chlorotica</name>
    <name type="common">Eastern emerald elysia</name>
    <name type="synonym">Sea slug</name>
    <dbReference type="NCBI Taxonomy" id="188477"/>
    <lineage>
        <taxon>Eukaryota</taxon>
        <taxon>Metazoa</taxon>
        <taxon>Spiralia</taxon>
        <taxon>Lophotrochozoa</taxon>
        <taxon>Mollusca</taxon>
        <taxon>Gastropoda</taxon>
        <taxon>Heterobranchia</taxon>
        <taxon>Euthyneura</taxon>
        <taxon>Panpulmonata</taxon>
        <taxon>Sacoglossa</taxon>
        <taxon>Placobranchoidea</taxon>
        <taxon>Plakobranchidae</taxon>
        <taxon>Elysia</taxon>
    </lineage>
</organism>
<evidence type="ECO:0000313" key="2">
    <source>
        <dbReference type="EMBL" id="RUS81671.1"/>
    </source>
</evidence>
<name>A0A433TJH1_ELYCH</name>
<dbReference type="Proteomes" id="UP000271974">
    <property type="component" value="Unassembled WGS sequence"/>
</dbReference>
<dbReference type="GO" id="GO:0006338">
    <property type="term" value="P:chromatin remodeling"/>
    <property type="evidence" value="ECO:0007669"/>
    <property type="project" value="InterPro"/>
</dbReference>
<evidence type="ECO:0000313" key="3">
    <source>
        <dbReference type="Proteomes" id="UP000271974"/>
    </source>
</evidence>
<feature type="compositionally biased region" description="Basic and acidic residues" evidence="1">
    <location>
        <begin position="17"/>
        <end position="26"/>
    </location>
</feature>
<feature type="compositionally biased region" description="Low complexity" evidence="1">
    <location>
        <begin position="101"/>
        <end position="112"/>
    </location>
</feature>
<protein>
    <submittedName>
        <fullName evidence="2">Uncharacterized protein</fullName>
    </submittedName>
</protein>
<feature type="region of interest" description="Disordered" evidence="1">
    <location>
        <begin position="1"/>
        <end position="39"/>
    </location>
</feature>
<reference evidence="2 3" key="1">
    <citation type="submission" date="2019-01" db="EMBL/GenBank/DDBJ databases">
        <title>A draft genome assembly of the solar-powered sea slug Elysia chlorotica.</title>
        <authorList>
            <person name="Cai H."/>
            <person name="Li Q."/>
            <person name="Fang X."/>
            <person name="Li J."/>
            <person name="Curtis N.E."/>
            <person name="Altenburger A."/>
            <person name="Shibata T."/>
            <person name="Feng M."/>
            <person name="Maeda T."/>
            <person name="Schwartz J.A."/>
            <person name="Shigenobu S."/>
            <person name="Lundholm N."/>
            <person name="Nishiyama T."/>
            <person name="Yang H."/>
            <person name="Hasebe M."/>
            <person name="Li S."/>
            <person name="Pierce S.K."/>
            <person name="Wang J."/>
        </authorList>
    </citation>
    <scope>NUCLEOTIDE SEQUENCE [LARGE SCALE GENOMIC DNA]</scope>
    <source>
        <strain evidence="2">EC2010</strain>
        <tissue evidence="2">Whole organism of an adult</tissue>
    </source>
</reference>
<gene>
    <name evidence="2" type="ORF">EGW08_010588</name>
</gene>
<accession>A0A433TJH1</accession>
<feature type="compositionally biased region" description="Acidic residues" evidence="1">
    <location>
        <begin position="90"/>
        <end position="100"/>
    </location>
</feature>
<feature type="non-terminal residue" evidence="2">
    <location>
        <position position="1"/>
    </location>
</feature>
<evidence type="ECO:0000256" key="1">
    <source>
        <dbReference type="SAM" id="MobiDB-lite"/>
    </source>
</evidence>
<dbReference type="AlphaFoldDB" id="A0A433TJH1"/>
<dbReference type="STRING" id="188477.A0A433TJH1"/>
<dbReference type="GO" id="GO:0090537">
    <property type="term" value="C:CERF complex"/>
    <property type="evidence" value="ECO:0007669"/>
    <property type="project" value="InterPro"/>
</dbReference>
<feature type="region of interest" description="Disordered" evidence="1">
    <location>
        <begin position="68"/>
        <end position="112"/>
    </location>
</feature>
<dbReference type="EMBL" id="RQTK01000325">
    <property type="protein sequence ID" value="RUS81671.1"/>
    <property type="molecule type" value="Genomic_DNA"/>
</dbReference>
<dbReference type="PANTHER" id="PTHR47092">
    <property type="entry name" value="CAT EYE SYNDROME CRITICAL REGION PROTEIN 2"/>
    <property type="match status" value="1"/>
</dbReference>
<keyword evidence="3" id="KW-1185">Reference proteome</keyword>
<dbReference type="PANTHER" id="PTHR47092:SF1">
    <property type="entry name" value="CHROMATIN REMODELING REGULATOR CECR2"/>
    <property type="match status" value="1"/>
</dbReference>
<feature type="compositionally biased region" description="Polar residues" evidence="1">
    <location>
        <begin position="27"/>
        <end position="39"/>
    </location>
</feature>
<feature type="region of interest" description="Disordered" evidence="1">
    <location>
        <begin position="210"/>
        <end position="238"/>
    </location>
</feature>
<dbReference type="InterPro" id="IPR029614">
    <property type="entry name" value="CECR2"/>
</dbReference>
<proteinExistence type="predicted"/>